<evidence type="ECO:0000256" key="4">
    <source>
        <dbReference type="ARBA" id="ARBA00049872"/>
    </source>
</evidence>
<dbReference type="eggNOG" id="COG0665">
    <property type="taxonomic scope" value="Bacteria"/>
</dbReference>
<accession>Q8DGE9</accession>
<dbReference type="Gene3D" id="3.50.50.60">
    <property type="entry name" value="FAD/NAD(P)-binding domain"/>
    <property type="match status" value="1"/>
</dbReference>
<protein>
    <recommendedName>
        <fullName evidence="5">glycine oxidase</fullName>
        <ecNumber evidence="5">1.4.3.19</ecNumber>
    </recommendedName>
</protein>
<dbReference type="GO" id="GO:0009229">
    <property type="term" value="P:thiamine diphosphate biosynthetic process"/>
    <property type="evidence" value="ECO:0007669"/>
    <property type="project" value="UniProtKB-UniPathway"/>
</dbReference>
<keyword evidence="6" id="KW-0812">Transmembrane</keyword>
<dbReference type="SUPFAM" id="SSF54373">
    <property type="entry name" value="FAD-linked reductases, C-terminal domain"/>
    <property type="match status" value="1"/>
</dbReference>
<reference evidence="8 9" key="1">
    <citation type="journal article" date="2002" name="DNA Res.">
        <title>Complete genome structure of the thermophilic cyanobacterium Thermosynechococcus elongatus BP-1.</title>
        <authorList>
            <person name="Nakamura Y."/>
            <person name="Kaneko T."/>
            <person name="Sato S."/>
            <person name="Ikeuchi M."/>
            <person name="Katoh H."/>
            <person name="Sasamoto S."/>
            <person name="Watanabe A."/>
            <person name="Iriguchi M."/>
            <person name="Kawashima K."/>
            <person name="Kimura T."/>
            <person name="Kishida Y."/>
            <person name="Kiyokawa C."/>
            <person name="Kohara M."/>
            <person name="Matsumoto M."/>
            <person name="Matsuno A."/>
            <person name="Nakazaki N."/>
            <person name="Shimpo S."/>
            <person name="Sugimoto M."/>
            <person name="Takeuchi C."/>
            <person name="Yamada M."/>
            <person name="Tabata S."/>
        </authorList>
    </citation>
    <scope>NUCLEOTIDE SEQUENCE [LARGE SCALE GENOMIC DNA]</scope>
    <source>
        <strain evidence="9">IAM M-273 / NIES-2133 / BP-1</strain>
    </source>
</reference>
<dbReference type="PANTHER" id="PTHR13847:SF289">
    <property type="entry name" value="GLYCINE OXIDASE"/>
    <property type="match status" value="1"/>
</dbReference>
<keyword evidence="6" id="KW-0472">Membrane</keyword>
<name>Q8DGE9_THEVB</name>
<dbReference type="Proteomes" id="UP000000440">
    <property type="component" value="Chromosome"/>
</dbReference>
<evidence type="ECO:0000256" key="3">
    <source>
        <dbReference type="ARBA" id="ARBA00023002"/>
    </source>
</evidence>
<sequence length="371" mass="40532">MSRMILGDEQRDILIIGGGTMGLAIAIELALRGARPTVLSRQFREAALHAAAGMLAPQAEGLPAGAMWNLCTASRNLYPSWIEKLEQLTGLDAGYWPCGILAPVTDERQRDRTHPMEADSRWLDTSELANYQPGFAESVLGAWWFPQEGQVNTRNLAKVLVSAARLLGIEVIEGITVQRFQQTPQGEITALESDRGRWSAGIYILATGAWSQSLLPLPVTPRKGQMLALKPPGQPLLNHVIFGDQLYLVPRRSGKVVVGATSEDVGFQEGTTVAGLQALLNRATAVMPELANYEVIDTWWGYRPATPDDLPILGQGPAANLYLATGHYRNGILLAPITAKLMANLILHQTGDRHLKAFSWQRFQAPSETRA</sequence>
<feature type="domain" description="FAD dependent oxidoreductase" evidence="7">
    <location>
        <begin position="12"/>
        <end position="345"/>
    </location>
</feature>
<evidence type="ECO:0000256" key="2">
    <source>
        <dbReference type="ARBA" id="ARBA00022977"/>
    </source>
</evidence>
<dbReference type="Gene3D" id="3.30.9.10">
    <property type="entry name" value="D-Amino Acid Oxidase, subunit A, domain 2"/>
    <property type="match status" value="1"/>
</dbReference>
<dbReference type="PATRIC" id="fig|197221.4.peg.2485"/>
<evidence type="ECO:0000313" key="8">
    <source>
        <dbReference type="EMBL" id="BAC09920.1"/>
    </source>
</evidence>
<dbReference type="UniPathway" id="UPA00060"/>
<dbReference type="InterPro" id="IPR006076">
    <property type="entry name" value="FAD-dep_OxRdtase"/>
</dbReference>
<comment type="catalytic activity">
    <reaction evidence="4">
        <text>glycine + O2 + H2O = glyoxylate + H2O2 + NH4(+)</text>
        <dbReference type="Rhea" id="RHEA:11532"/>
        <dbReference type="ChEBI" id="CHEBI:15377"/>
        <dbReference type="ChEBI" id="CHEBI:15379"/>
        <dbReference type="ChEBI" id="CHEBI:16240"/>
        <dbReference type="ChEBI" id="CHEBI:28938"/>
        <dbReference type="ChEBI" id="CHEBI:36655"/>
        <dbReference type="ChEBI" id="CHEBI:57305"/>
        <dbReference type="EC" id="1.4.3.19"/>
    </reaction>
</comment>
<dbReference type="NCBIfam" id="TIGR02352">
    <property type="entry name" value="thiamin_ThiO"/>
    <property type="match status" value="1"/>
</dbReference>
<dbReference type="InterPro" id="IPR036188">
    <property type="entry name" value="FAD/NAD-bd_sf"/>
</dbReference>
<evidence type="ECO:0000256" key="1">
    <source>
        <dbReference type="ARBA" id="ARBA00004948"/>
    </source>
</evidence>
<proteinExistence type="predicted"/>
<dbReference type="KEGG" id="tel:tlr2368"/>
<dbReference type="EMBL" id="BA000039">
    <property type="protein sequence ID" value="BAC09920.1"/>
    <property type="molecule type" value="Genomic_DNA"/>
</dbReference>
<dbReference type="GO" id="GO:0005737">
    <property type="term" value="C:cytoplasm"/>
    <property type="evidence" value="ECO:0007669"/>
    <property type="project" value="TreeGrafter"/>
</dbReference>
<evidence type="ECO:0000259" key="7">
    <source>
        <dbReference type="Pfam" id="PF01266"/>
    </source>
</evidence>
<evidence type="ECO:0000256" key="5">
    <source>
        <dbReference type="ARBA" id="ARBA00050018"/>
    </source>
</evidence>
<dbReference type="GO" id="GO:0050660">
    <property type="term" value="F:flavin adenine dinucleotide binding"/>
    <property type="evidence" value="ECO:0007669"/>
    <property type="project" value="InterPro"/>
</dbReference>
<dbReference type="InterPro" id="IPR012727">
    <property type="entry name" value="Gly_oxidase_ThiO"/>
</dbReference>
<comment type="pathway">
    <text evidence="1">Cofactor biosynthesis; thiamine diphosphate biosynthesis.</text>
</comment>
<dbReference type="PANTHER" id="PTHR13847">
    <property type="entry name" value="SARCOSINE DEHYDROGENASE-RELATED"/>
    <property type="match status" value="1"/>
</dbReference>
<dbReference type="AlphaFoldDB" id="Q8DGE9"/>
<dbReference type="EC" id="1.4.3.19" evidence="5"/>
<organism evidence="8 9">
    <name type="scientific">Thermosynechococcus vestitus (strain NIES-2133 / IAM M-273 / BP-1)</name>
    <dbReference type="NCBI Taxonomy" id="197221"/>
    <lineage>
        <taxon>Bacteria</taxon>
        <taxon>Bacillati</taxon>
        <taxon>Cyanobacteriota</taxon>
        <taxon>Cyanophyceae</taxon>
        <taxon>Acaryochloridales</taxon>
        <taxon>Thermosynechococcaceae</taxon>
        <taxon>Thermosynechococcus</taxon>
    </lineage>
</organism>
<gene>
    <name evidence="8" type="ordered locus">tlr2368</name>
</gene>
<keyword evidence="6" id="KW-1133">Transmembrane helix</keyword>
<keyword evidence="2" id="KW-0784">Thiamine biosynthesis</keyword>
<evidence type="ECO:0000256" key="6">
    <source>
        <dbReference type="SAM" id="Phobius"/>
    </source>
</evidence>
<dbReference type="EnsemblBacteria" id="BAC09920">
    <property type="protein sequence ID" value="BAC09920"/>
    <property type="gene ID" value="BAC09920"/>
</dbReference>
<keyword evidence="9" id="KW-1185">Reference proteome</keyword>
<dbReference type="SUPFAM" id="SSF51905">
    <property type="entry name" value="FAD/NAD(P)-binding domain"/>
    <property type="match status" value="1"/>
</dbReference>
<evidence type="ECO:0000313" key="9">
    <source>
        <dbReference type="Proteomes" id="UP000000440"/>
    </source>
</evidence>
<keyword evidence="3" id="KW-0560">Oxidoreductase</keyword>
<dbReference type="Pfam" id="PF01266">
    <property type="entry name" value="DAO"/>
    <property type="match status" value="1"/>
</dbReference>
<dbReference type="GO" id="GO:0009228">
    <property type="term" value="P:thiamine biosynthetic process"/>
    <property type="evidence" value="ECO:0007669"/>
    <property type="project" value="UniProtKB-KW"/>
</dbReference>
<dbReference type="GO" id="GO:0043799">
    <property type="term" value="F:glycine oxidase activity"/>
    <property type="evidence" value="ECO:0007669"/>
    <property type="project" value="UniProtKB-EC"/>
</dbReference>
<dbReference type="STRING" id="197221.gene:10748988"/>
<feature type="transmembrane region" description="Helical" evidence="6">
    <location>
        <begin position="12"/>
        <end position="31"/>
    </location>
</feature>